<dbReference type="Proteomes" id="UP000053097">
    <property type="component" value="Unassembled WGS sequence"/>
</dbReference>
<reference evidence="1 2" key="1">
    <citation type="journal article" date="2014" name="Curr. Biol.">
        <title>The genome of the clonal raider ant Cerapachys biroi.</title>
        <authorList>
            <person name="Oxley P.R."/>
            <person name="Ji L."/>
            <person name="Fetter-Pruneda I."/>
            <person name="McKenzie S.K."/>
            <person name="Li C."/>
            <person name="Hu H."/>
            <person name="Zhang G."/>
            <person name="Kronauer D.J."/>
        </authorList>
    </citation>
    <scope>NUCLEOTIDE SEQUENCE [LARGE SCALE GENOMIC DNA]</scope>
</reference>
<dbReference type="EMBL" id="KK107128">
    <property type="protein sequence ID" value="EZA58394.1"/>
    <property type="molecule type" value="Genomic_DNA"/>
</dbReference>
<proteinExistence type="predicted"/>
<dbReference type="AlphaFoldDB" id="A0A026WTG6"/>
<evidence type="ECO:0000313" key="2">
    <source>
        <dbReference type="Proteomes" id="UP000053097"/>
    </source>
</evidence>
<accession>A0A026WTG6</accession>
<gene>
    <name evidence="1" type="ORF">X777_01351</name>
</gene>
<sequence length="131" mass="15413">MMVVAEFFLRDEKDRFSKIINHSNLILSVSNAFSAMHTRVYAKCIKKCISDCFDKITRKEENVKSRDVSCEKYEMIGRVVSRSLLVKRDSFITCNLHTHSHSYTMSQRLKILMKLVQKMVHSNRLYGQFIE</sequence>
<organism evidence="1 2">
    <name type="scientific">Ooceraea biroi</name>
    <name type="common">Clonal raider ant</name>
    <name type="synonym">Cerapachys biroi</name>
    <dbReference type="NCBI Taxonomy" id="2015173"/>
    <lineage>
        <taxon>Eukaryota</taxon>
        <taxon>Metazoa</taxon>
        <taxon>Ecdysozoa</taxon>
        <taxon>Arthropoda</taxon>
        <taxon>Hexapoda</taxon>
        <taxon>Insecta</taxon>
        <taxon>Pterygota</taxon>
        <taxon>Neoptera</taxon>
        <taxon>Endopterygota</taxon>
        <taxon>Hymenoptera</taxon>
        <taxon>Apocrita</taxon>
        <taxon>Aculeata</taxon>
        <taxon>Formicoidea</taxon>
        <taxon>Formicidae</taxon>
        <taxon>Dorylinae</taxon>
        <taxon>Ooceraea</taxon>
    </lineage>
</organism>
<evidence type="ECO:0000313" key="1">
    <source>
        <dbReference type="EMBL" id="EZA58394.1"/>
    </source>
</evidence>
<protein>
    <submittedName>
        <fullName evidence="1">Uncharacterized protein</fullName>
    </submittedName>
</protein>
<name>A0A026WTG6_OOCBI</name>
<keyword evidence="2" id="KW-1185">Reference proteome</keyword>